<reference evidence="2 3" key="1">
    <citation type="submission" date="2017-08" db="EMBL/GenBank/DDBJ databases">
        <title>Infants hospitalized years apart are colonized by the same room-sourced microbial strains.</title>
        <authorList>
            <person name="Brooks B."/>
            <person name="Olm M.R."/>
            <person name="Firek B.A."/>
            <person name="Baker R."/>
            <person name="Thomas B.C."/>
            <person name="Morowitz M.J."/>
            <person name="Banfield J.F."/>
        </authorList>
    </citation>
    <scope>NUCLEOTIDE SEQUENCE [LARGE SCALE GENOMIC DNA]</scope>
    <source>
        <strain evidence="2">S2_018_000_R2_101</strain>
    </source>
</reference>
<organism evidence="2 3">
    <name type="scientific">Sphingomonas sanxanigenens</name>
    <dbReference type="NCBI Taxonomy" id="397260"/>
    <lineage>
        <taxon>Bacteria</taxon>
        <taxon>Pseudomonadati</taxon>
        <taxon>Pseudomonadota</taxon>
        <taxon>Alphaproteobacteria</taxon>
        <taxon>Sphingomonadales</taxon>
        <taxon>Sphingomonadaceae</taxon>
        <taxon>Sphingomonas</taxon>
    </lineage>
</organism>
<feature type="transmembrane region" description="Helical" evidence="1">
    <location>
        <begin position="209"/>
        <end position="229"/>
    </location>
</feature>
<evidence type="ECO:0000256" key="1">
    <source>
        <dbReference type="SAM" id="Phobius"/>
    </source>
</evidence>
<dbReference type="AlphaFoldDB" id="A0A2W5AEU5"/>
<evidence type="ECO:0000313" key="2">
    <source>
        <dbReference type="EMBL" id="PZO91667.1"/>
    </source>
</evidence>
<evidence type="ECO:0008006" key="4">
    <source>
        <dbReference type="Google" id="ProtNLM"/>
    </source>
</evidence>
<feature type="transmembrane region" description="Helical" evidence="1">
    <location>
        <begin position="84"/>
        <end position="103"/>
    </location>
</feature>
<gene>
    <name evidence="2" type="ORF">DI623_02500</name>
</gene>
<feature type="transmembrane region" description="Helical" evidence="1">
    <location>
        <begin position="51"/>
        <end position="72"/>
    </location>
</feature>
<keyword evidence="1" id="KW-0812">Transmembrane</keyword>
<keyword evidence="1" id="KW-1133">Transmembrane helix</keyword>
<evidence type="ECO:0000313" key="3">
    <source>
        <dbReference type="Proteomes" id="UP000249066"/>
    </source>
</evidence>
<protein>
    <recommendedName>
        <fullName evidence="4">Low temperature requirement protein A</fullName>
    </recommendedName>
</protein>
<feature type="transmembrane region" description="Helical" evidence="1">
    <location>
        <begin position="313"/>
        <end position="332"/>
    </location>
</feature>
<dbReference type="Proteomes" id="UP000249066">
    <property type="component" value="Unassembled WGS sequence"/>
</dbReference>
<dbReference type="PANTHER" id="PTHR36840:SF1">
    <property type="entry name" value="BLL5714 PROTEIN"/>
    <property type="match status" value="1"/>
</dbReference>
<feature type="transmembrane region" description="Helical" evidence="1">
    <location>
        <begin position="109"/>
        <end position="132"/>
    </location>
</feature>
<feature type="transmembrane region" description="Helical" evidence="1">
    <location>
        <begin position="144"/>
        <end position="161"/>
    </location>
</feature>
<dbReference type="Pfam" id="PF06772">
    <property type="entry name" value="LtrA"/>
    <property type="match status" value="1"/>
</dbReference>
<name>A0A2W5AEU5_9SPHN</name>
<dbReference type="InterPro" id="IPR010640">
    <property type="entry name" value="Low_temperature_requirement_A"/>
</dbReference>
<feature type="transmembrane region" description="Helical" evidence="1">
    <location>
        <begin position="167"/>
        <end position="189"/>
    </location>
</feature>
<feature type="transmembrane region" description="Helical" evidence="1">
    <location>
        <begin position="344"/>
        <end position="362"/>
    </location>
</feature>
<proteinExistence type="predicted"/>
<accession>A0A2W5AEU5</accession>
<comment type="caution">
    <text evidence="2">The sequence shown here is derived from an EMBL/GenBank/DDBJ whole genome shotgun (WGS) entry which is preliminary data.</text>
</comment>
<keyword evidence="1" id="KW-0472">Membrane</keyword>
<feature type="transmembrane region" description="Helical" evidence="1">
    <location>
        <begin position="276"/>
        <end position="298"/>
    </location>
</feature>
<dbReference type="PANTHER" id="PTHR36840">
    <property type="entry name" value="BLL5714 PROTEIN"/>
    <property type="match status" value="1"/>
</dbReference>
<sequence length="390" mass="41866">MSGGRSRWVRKAGHGGHARVTNLELFFDLVFVFAITQLSHRLLTHLSLHGAIETLLLFCATWWVWIFTSWVTNWLDPDSVPVRLMLLLLMLGSLALAIAIPEAFAERGLIFACVYVAMQVGRSLFAAFAFAGHDPRGCRNFLRISAWLAIAAPFWIAGGLSEGDMRLGLWVAALAIEYAGPAMGFRVPFLGGSSTGDWQVSGAHMAERCGLFVIIALGEAIVVTGATVAELPHDPLVFVAFISSFVGSAAMWWIYFDSGADRGAERISASDDPGRIARLAYTYMHMPMIGGIVVVAVADEMMIAHPAGHVSPAFLWTAIGGPALYLCGTMTFKQIIAARRAPPLSHLIGLGLLALLAIVSHACTPLAVGMAATGALVVVAIWERIAISRP</sequence>
<dbReference type="EMBL" id="QFNN01000006">
    <property type="protein sequence ID" value="PZO91667.1"/>
    <property type="molecule type" value="Genomic_DNA"/>
</dbReference>
<feature type="transmembrane region" description="Helical" evidence="1">
    <location>
        <begin position="235"/>
        <end position="255"/>
    </location>
</feature>